<keyword evidence="10 12" id="KW-0472">Membrane</keyword>
<keyword evidence="13" id="KW-0732">Signal</keyword>
<proteinExistence type="inferred from homology"/>
<dbReference type="PANTHER" id="PTHR33909">
    <property type="entry name" value="SEC TRANSLOCON ACCESSORY COMPLEX SUBUNIT YAJC"/>
    <property type="match status" value="1"/>
</dbReference>
<dbReference type="PRINTS" id="PR01853">
    <property type="entry name" value="YAJCTRNLCASE"/>
</dbReference>
<dbReference type="AlphaFoldDB" id="A0AB35BZV2"/>
<dbReference type="NCBIfam" id="TIGR00739">
    <property type="entry name" value="yajC"/>
    <property type="match status" value="1"/>
</dbReference>
<evidence type="ECO:0000256" key="13">
    <source>
        <dbReference type="SAM" id="SignalP"/>
    </source>
</evidence>
<evidence type="ECO:0000313" key="15">
    <source>
        <dbReference type="Proteomes" id="UP000680020"/>
    </source>
</evidence>
<evidence type="ECO:0000256" key="4">
    <source>
        <dbReference type="ARBA" id="ARBA00022448"/>
    </source>
</evidence>
<keyword evidence="5" id="KW-1003">Cell membrane</keyword>
<dbReference type="InterPro" id="IPR003849">
    <property type="entry name" value="Preprotein_translocase_YajC"/>
</dbReference>
<comment type="subcellular location">
    <subcellularLocation>
        <location evidence="1">Cell membrane</location>
        <topology evidence="1">Single-pass membrane protein</topology>
    </subcellularLocation>
</comment>
<dbReference type="GeneID" id="58263299"/>
<evidence type="ECO:0000256" key="9">
    <source>
        <dbReference type="ARBA" id="ARBA00023010"/>
    </source>
</evidence>
<feature type="compositionally biased region" description="Basic and acidic residues" evidence="11">
    <location>
        <begin position="119"/>
        <end position="138"/>
    </location>
</feature>
<evidence type="ECO:0000256" key="3">
    <source>
        <dbReference type="ARBA" id="ARBA00014962"/>
    </source>
</evidence>
<feature type="region of interest" description="Disordered" evidence="11">
    <location>
        <begin position="116"/>
        <end position="138"/>
    </location>
</feature>
<dbReference type="Pfam" id="PF02699">
    <property type="entry name" value="YajC"/>
    <property type="match status" value="1"/>
</dbReference>
<reference evidence="14" key="1">
    <citation type="submission" date="2021-03" db="EMBL/GenBank/DDBJ databases">
        <title>Identification and antibiotic profiling of Wohlfahrtiimonas chitiniclastica, an underestimated human pathogen.</title>
        <authorList>
            <person name="Kopf A."/>
            <person name="Bunk B."/>
            <person name="Coldewey S."/>
            <person name="Gunzer F."/>
            <person name="Riedel T."/>
            <person name="Schroettner P."/>
        </authorList>
    </citation>
    <scope>NUCLEOTIDE SEQUENCE</scope>
    <source>
        <strain evidence="14">DSM 100917</strain>
    </source>
</reference>
<organism evidence="14 15">
    <name type="scientific">Wohlfahrtiimonas chitiniclastica</name>
    <dbReference type="NCBI Taxonomy" id="400946"/>
    <lineage>
        <taxon>Bacteria</taxon>
        <taxon>Pseudomonadati</taxon>
        <taxon>Pseudomonadota</taxon>
        <taxon>Gammaproteobacteria</taxon>
        <taxon>Cardiobacteriales</taxon>
        <taxon>Ignatzschineriaceae</taxon>
        <taxon>Wohlfahrtiimonas</taxon>
    </lineage>
</organism>
<evidence type="ECO:0000256" key="11">
    <source>
        <dbReference type="SAM" id="MobiDB-lite"/>
    </source>
</evidence>
<comment type="similarity">
    <text evidence="2">Belongs to the YajC family.</text>
</comment>
<gene>
    <name evidence="14" type="primary">yajC</name>
    <name evidence="14" type="ORF">J7561_00430</name>
</gene>
<evidence type="ECO:0000256" key="1">
    <source>
        <dbReference type="ARBA" id="ARBA00004162"/>
    </source>
</evidence>
<dbReference type="GO" id="GO:0005886">
    <property type="term" value="C:plasma membrane"/>
    <property type="evidence" value="ECO:0007669"/>
    <property type="project" value="UniProtKB-SubCell"/>
</dbReference>
<evidence type="ECO:0000256" key="7">
    <source>
        <dbReference type="ARBA" id="ARBA00022927"/>
    </source>
</evidence>
<dbReference type="EMBL" id="JAGIBU010000001">
    <property type="protein sequence ID" value="MBS7823668.1"/>
    <property type="molecule type" value="Genomic_DNA"/>
</dbReference>
<dbReference type="RefSeq" id="WP_063503605.1">
    <property type="nucleotide sequence ID" value="NZ_JAGIBR010000005.1"/>
</dbReference>
<dbReference type="PANTHER" id="PTHR33909:SF1">
    <property type="entry name" value="SEC TRANSLOCON ACCESSORY COMPLEX SUBUNIT YAJC"/>
    <property type="match status" value="1"/>
</dbReference>
<dbReference type="GO" id="GO:0015031">
    <property type="term" value="P:protein transport"/>
    <property type="evidence" value="ECO:0007669"/>
    <property type="project" value="UniProtKB-KW"/>
</dbReference>
<dbReference type="Proteomes" id="UP000680020">
    <property type="component" value="Unassembled WGS sequence"/>
</dbReference>
<keyword evidence="8 12" id="KW-1133">Transmembrane helix</keyword>
<evidence type="ECO:0000256" key="5">
    <source>
        <dbReference type="ARBA" id="ARBA00022475"/>
    </source>
</evidence>
<comment type="caution">
    <text evidence="14">The sequence shown here is derived from an EMBL/GenBank/DDBJ whole genome shotgun (WGS) entry which is preliminary data.</text>
</comment>
<evidence type="ECO:0000256" key="12">
    <source>
        <dbReference type="SAM" id="Phobius"/>
    </source>
</evidence>
<name>A0AB35BZV2_9GAMM</name>
<evidence type="ECO:0000313" key="14">
    <source>
        <dbReference type="EMBL" id="MBS7823668.1"/>
    </source>
</evidence>
<feature type="chain" id="PRO_5044207382" description="Sec translocon accessory complex subunit YajC" evidence="13">
    <location>
        <begin position="23"/>
        <end position="138"/>
    </location>
</feature>
<keyword evidence="6 12" id="KW-0812">Transmembrane</keyword>
<feature type="signal peptide" evidence="13">
    <location>
        <begin position="1"/>
        <end position="22"/>
    </location>
</feature>
<dbReference type="SMART" id="SM01323">
    <property type="entry name" value="YajC"/>
    <property type="match status" value="1"/>
</dbReference>
<sequence length="138" mass="14941">MLRTLLLSLAAITSLSVANAQAQPAAGGDMTSTFILIAIMGAMMYFMIIRPQKKRQKEHQQLMASLKVGTEVISTAGIVGKVTKLEDNFVHVEIAPNVVIKFQRAAIVNMVPKGTIQDGSDKKGKKDDKKDDVVKTEG</sequence>
<keyword evidence="4" id="KW-0813">Transport</keyword>
<feature type="transmembrane region" description="Helical" evidence="12">
    <location>
        <begin position="30"/>
        <end position="49"/>
    </location>
</feature>
<accession>A0AB35BZV2</accession>
<evidence type="ECO:0000256" key="10">
    <source>
        <dbReference type="ARBA" id="ARBA00023136"/>
    </source>
</evidence>
<keyword evidence="7" id="KW-0653">Protein transport</keyword>
<keyword evidence="9" id="KW-0811">Translocation</keyword>
<evidence type="ECO:0000256" key="2">
    <source>
        <dbReference type="ARBA" id="ARBA00006742"/>
    </source>
</evidence>
<protein>
    <recommendedName>
        <fullName evidence="3">Sec translocon accessory complex subunit YajC</fullName>
    </recommendedName>
</protein>
<evidence type="ECO:0000256" key="6">
    <source>
        <dbReference type="ARBA" id="ARBA00022692"/>
    </source>
</evidence>
<evidence type="ECO:0000256" key="8">
    <source>
        <dbReference type="ARBA" id="ARBA00022989"/>
    </source>
</evidence>